<reference evidence="7 8" key="1">
    <citation type="journal article" date="2017" name="BMC Biol.">
        <title>Genomic innovations, transcriptional plasticity and gene loss underlying the evolution and divergence of two highly polyphagous and invasive Helicoverpa pest species.</title>
        <authorList>
            <person name="Pearce S.L."/>
            <person name="Clarke D.F."/>
            <person name="East P.D."/>
            <person name="Elfekih S."/>
            <person name="Gordon K.H."/>
            <person name="Jermiin L.S."/>
            <person name="McGaughran A."/>
            <person name="Oakeshott J.G."/>
            <person name="Papanikolaou A."/>
            <person name="Perera O.P."/>
            <person name="Rane R.V."/>
            <person name="Richards S."/>
            <person name="Tay W.T."/>
            <person name="Walsh T.K."/>
            <person name="Anderson A."/>
            <person name="Anderson C.J."/>
            <person name="Asgari S."/>
            <person name="Board P.G."/>
            <person name="Bretschneider A."/>
            <person name="Campbell P.M."/>
            <person name="Chertemps T."/>
            <person name="Christeller J.T."/>
            <person name="Coppin C.W."/>
            <person name="Downes S.J."/>
            <person name="Duan G."/>
            <person name="Farnsworth C.A."/>
            <person name="Good R.T."/>
            <person name="Han L.B."/>
            <person name="Han Y.C."/>
            <person name="Hatje K."/>
            <person name="Horne I."/>
            <person name="Huang Y.P."/>
            <person name="Hughes D.S."/>
            <person name="Jacquin-Joly E."/>
            <person name="James W."/>
            <person name="Jhangiani S."/>
            <person name="Kollmar M."/>
            <person name="Kuwar S.S."/>
            <person name="Li S."/>
            <person name="Liu N.Y."/>
            <person name="Maibeche M.T."/>
            <person name="Miller J.R."/>
            <person name="Montagne N."/>
            <person name="Perry T."/>
            <person name="Qu J."/>
            <person name="Song S.V."/>
            <person name="Sutton G.G."/>
            <person name="Vogel H."/>
            <person name="Walenz B.P."/>
            <person name="Xu W."/>
            <person name="Zhang H.J."/>
            <person name="Zou Z."/>
            <person name="Batterham P."/>
            <person name="Edwards O.R."/>
            <person name="Feyereisen R."/>
            <person name="Gibbs R.A."/>
            <person name="Heckel D.G."/>
            <person name="McGrath A."/>
            <person name="Robin C."/>
            <person name="Scherer S.E."/>
            <person name="Worley K.C."/>
            <person name="Wu Y.D."/>
        </authorList>
    </citation>
    <scope>NUCLEOTIDE SEQUENCE [LARGE SCALE GENOMIC DNA]</scope>
    <source>
        <strain evidence="7">Harm_GR_Male_#8</strain>
        <tissue evidence="7">Whole organism</tissue>
    </source>
</reference>
<dbReference type="AlphaFoldDB" id="A0A2W1BST5"/>
<feature type="transmembrane region" description="Helical" evidence="5">
    <location>
        <begin position="164"/>
        <end position="186"/>
    </location>
</feature>
<evidence type="ECO:0000256" key="3">
    <source>
        <dbReference type="ARBA" id="ARBA00022989"/>
    </source>
</evidence>
<keyword evidence="2 5" id="KW-0812">Transmembrane</keyword>
<dbReference type="InterPro" id="IPR013057">
    <property type="entry name" value="AA_transpt_TM"/>
</dbReference>
<evidence type="ECO:0000256" key="4">
    <source>
        <dbReference type="ARBA" id="ARBA00023136"/>
    </source>
</evidence>
<evidence type="ECO:0000256" key="5">
    <source>
        <dbReference type="SAM" id="Phobius"/>
    </source>
</evidence>
<protein>
    <recommendedName>
        <fullName evidence="6">Amino acid transporter transmembrane domain-containing protein</fullName>
    </recommendedName>
</protein>
<feature type="transmembrane region" description="Helical" evidence="5">
    <location>
        <begin position="50"/>
        <end position="69"/>
    </location>
</feature>
<name>A0A2W1BST5_HELAM</name>
<evidence type="ECO:0000313" key="7">
    <source>
        <dbReference type="EMBL" id="PZC75820.1"/>
    </source>
</evidence>
<feature type="transmembrane region" description="Helical" evidence="5">
    <location>
        <begin position="266"/>
        <end position="291"/>
    </location>
</feature>
<keyword evidence="3 5" id="KW-1133">Transmembrane helix</keyword>
<evidence type="ECO:0000259" key="6">
    <source>
        <dbReference type="Pfam" id="PF01490"/>
    </source>
</evidence>
<dbReference type="PANTHER" id="PTHR22950">
    <property type="entry name" value="AMINO ACID TRANSPORTER"/>
    <property type="match status" value="1"/>
</dbReference>
<organism evidence="7 8">
    <name type="scientific">Helicoverpa armigera</name>
    <name type="common">Cotton bollworm</name>
    <name type="synonym">Heliothis armigera</name>
    <dbReference type="NCBI Taxonomy" id="29058"/>
    <lineage>
        <taxon>Eukaryota</taxon>
        <taxon>Metazoa</taxon>
        <taxon>Ecdysozoa</taxon>
        <taxon>Arthropoda</taxon>
        <taxon>Hexapoda</taxon>
        <taxon>Insecta</taxon>
        <taxon>Pterygota</taxon>
        <taxon>Neoptera</taxon>
        <taxon>Endopterygota</taxon>
        <taxon>Lepidoptera</taxon>
        <taxon>Glossata</taxon>
        <taxon>Ditrysia</taxon>
        <taxon>Noctuoidea</taxon>
        <taxon>Noctuidae</taxon>
        <taxon>Heliothinae</taxon>
        <taxon>Helicoverpa</taxon>
    </lineage>
</organism>
<feature type="domain" description="Amino acid transporter transmembrane" evidence="6">
    <location>
        <begin position="20"/>
        <end position="286"/>
    </location>
</feature>
<dbReference type="GO" id="GO:0005774">
    <property type="term" value="C:vacuolar membrane"/>
    <property type="evidence" value="ECO:0007669"/>
    <property type="project" value="TreeGrafter"/>
</dbReference>
<evidence type="ECO:0000256" key="2">
    <source>
        <dbReference type="ARBA" id="ARBA00022692"/>
    </source>
</evidence>
<accession>A0A2W1BST5</accession>
<gene>
    <name evidence="7" type="primary">HaOG205604</name>
    <name evidence="7" type="ORF">B5X24_HaOG205604</name>
</gene>
<dbReference type="GO" id="GO:0015179">
    <property type="term" value="F:L-amino acid transmembrane transporter activity"/>
    <property type="evidence" value="ECO:0007669"/>
    <property type="project" value="TreeGrafter"/>
</dbReference>
<dbReference type="OrthoDB" id="10264777at2759"/>
<evidence type="ECO:0000256" key="1">
    <source>
        <dbReference type="ARBA" id="ARBA00004141"/>
    </source>
</evidence>
<sequence>MISRNLKELVEGDENLSDDGNPPLRVYILSMMLPCMVVCMVSNLKYLAPFALIAVIYCVAVMVMTVWYACKNDKLMPWDRPSYKNMMGFVKLIGMCIFVTETASVALPIENNMNTPKKFHYVMVSAMPIVTLLMMTIGFCGYWNYGEIAFSPITVHFPFDPFSIQLKVFLCILLYVMIAIYSYCAFDVEWFYFKRLHKPANYWFWERVYRSLHVVVIDLIAYAAPTVSGTMSIIGCMFTNPIVFFYPQLIEMLVCWDYPGLGRHNWRLVKCIFIMFISLVIMLGGTGLNVYRMIYDMYIKPRGRVVSNATTESNFFDITGRLRSFNGDY</sequence>
<feature type="transmembrane region" description="Helical" evidence="5">
    <location>
        <begin position="89"/>
        <end position="109"/>
    </location>
</feature>
<feature type="transmembrane region" description="Helical" evidence="5">
    <location>
        <begin position="219"/>
        <end position="246"/>
    </location>
</feature>
<comment type="subcellular location">
    <subcellularLocation>
        <location evidence="1">Membrane</location>
        <topology evidence="1">Multi-pass membrane protein</topology>
    </subcellularLocation>
</comment>
<dbReference type="Proteomes" id="UP000249218">
    <property type="component" value="Unassembled WGS sequence"/>
</dbReference>
<keyword evidence="4 5" id="KW-0472">Membrane</keyword>
<dbReference type="EMBL" id="KZ149980">
    <property type="protein sequence ID" value="PZC75820.1"/>
    <property type="molecule type" value="Genomic_DNA"/>
</dbReference>
<evidence type="ECO:0000313" key="8">
    <source>
        <dbReference type="Proteomes" id="UP000249218"/>
    </source>
</evidence>
<keyword evidence="8" id="KW-1185">Reference proteome</keyword>
<proteinExistence type="predicted"/>
<feature type="transmembrane region" description="Helical" evidence="5">
    <location>
        <begin position="121"/>
        <end position="144"/>
    </location>
</feature>
<dbReference type="Pfam" id="PF01490">
    <property type="entry name" value="Aa_trans"/>
    <property type="match status" value="1"/>
</dbReference>
<dbReference type="PANTHER" id="PTHR22950:SF349">
    <property type="entry name" value="AMINO ACID TRANSPORTER TRANSMEMBRANE DOMAIN-CONTAINING PROTEIN"/>
    <property type="match status" value="1"/>
</dbReference>